<keyword evidence="2" id="KW-1185">Reference proteome</keyword>
<evidence type="ECO:0000313" key="2">
    <source>
        <dbReference type="Proteomes" id="UP000244867"/>
    </source>
</evidence>
<dbReference type="EMBL" id="PYXZ01000006">
    <property type="protein sequence ID" value="PUA80208.1"/>
    <property type="molecule type" value="Genomic_DNA"/>
</dbReference>
<evidence type="ECO:0000313" key="1">
    <source>
        <dbReference type="EMBL" id="PUA80208.1"/>
    </source>
</evidence>
<comment type="caution">
    <text evidence="1">The sequence shown here is derived from an EMBL/GenBank/DDBJ whole genome shotgun (WGS) entry which is preliminary data.</text>
</comment>
<proteinExistence type="predicted"/>
<dbReference type="Proteomes" id="UP000244867">
    <property type="component" value="Unassembled WGS sequence"/>
</dbReference>
<dbReference type="AlphaFoldDB" id="A0A2R7YV04"/>
<gene>
    <name evidence="1" type="ORF">C7S10_13700</name>
</gene>
<reference evidence="1 2" key="1">
    <citation type="submission" date="2018-03" db="EMBL/GenBank/DDBJ databases">
        <authorList>
            <person name="Keele B.F."/>
        </authorList>
    </citation>
    <scope>NUCLEOTIDE SEQUENCE [LARGE SCALE GENOMIC DNA]</scope>
    <source>
        <strain evidence="1 2">IB-3</strain>
    </source>
</reference>
<organism evidence="1 2">
    <name type="scientific">Nocardioides currus</name>
    <dbReference type="NCBI Taxonomy" id="2133958"/>
    <lineage>
        <taxon>Bacteria</taxon>
        <taxon>Bacillati</taxon>
        <taxon>Actinomycetota</taxon>
        <taxon>Actinomycetes</taxon>
        <taxon>Propionibacteriales</taxon>
        <taxon>Nocardioidaceae</taxon>
        <taxon>Nocardioides</taxon>
    </lineage>
</organism>
<accession>A0A2R7YV04</accession>
<sequence>MLTDQVPLGEMNLGELPRRWQMLETLYRIVRDQLAGRDPEILHDRMIDEQQTAGRRAYMGAQRCLSTAWDNHAALVALLQHHGATQFAPWNLLRPTFEASFYALWLLDPDNSLERRQRGLRFEWLDELEHRTYYSDLAGIERFVEPQDSEALSADRRRQQEIREDHERTYRREADELGLAWPLPKSINVFDELGKLKHSHLIEGTDLILRSTWRTLSGMQHGRGSTLLRGADRAHEVPIEGGVHALLSINDDAFVGTATVVNGLHQQAILLFRDRSVPPK</sequence>
<protein>
    <submittedName>
        <fullName evidence="1">Uncharacterized protein</fullName>
    </submittedName>
</protein>
<name>A0A2R7YV04_9ACTN</name>